<evidence type="ECO:0000256" key="2">
    <source>
        <dbReference type="ARBA" id="ARBA00012438"/>
    </source>
</evidence>
<comment type="catalytic activity">
    <reaction evidence="1">
        <text>ATP + protein L-histidine = ADP + protein N-phospho-L-histidine.</text>
        <dbReference type="EC" id="2.7.13.3"/>
    </reaction>
</comment>
<dbReference type="EC" id="2.7.13.3" evidence="2"/>
<evidence type="ECO:0000256" key="1">
    <source>
        <dbReference type="ARBA" id="ARBA00000085"/>
    </source>
</evidence>
<comment type="caution">
    <text evidence="7">The sequence shown here is derived from an EMBL/GenBank/DDBJ whole genome shotgun (WGS) entry which is preliminary data.</text>
</comment>
<dbReference type="InterPro" id="IPR005467">
    <property type="entry name" value="His_kinase_dom"/>
</dbReference>
<evidence type="ECO:0000313" key="7">
    <source>
        <dbReference type="EMBL" id="MFB9072643.1"/>
    </source>
</evidence>
<keyword evidence="3" id="KW-0808">Transferase</keyword>
<dbReference type="PANTHER" id="PTHR43711:SF1">
    <property type="entry name" value="HISTIDINE KINASE 1"/>
    <property type="match status" value="1"/>
</dbReference>
<dbReference type="Proteomes" id="UP001589575">
    <property type="component" value="Unassembled WGS sequence"/>
</dbReference>
<reference evidence="7 8" key="1">
    <citation type="submission" date="2024-09" db="EMBL/GenBank/DDBJ databases">
        <authorList>
            <person name="Sun Q."/>
            <person name="Mori K."/>
        </authorList>
    </citation>
    <scope>NUCLEOTIDE SEQUENCE [LARGE SCALE GENOMIC DNA]</scope>
    <source>
        <strain evidence="7 8">CCM 7609</strain>
    </source>
</reference>
<sequence>MDLGEIVVDAVMDATAAGRDHHWEVDVPEAAVVVAGDGRQLAQLVANLLSNARKHTPAGTTVSVRLDAEGPAGVGSGPNAAGAGIERRGAGGGAAVLTVEDDGPGIEPELQNGLFDRFVRGDAARTGMEGSTGLGLSIVRSVAHAHGGEVSVESVPWRTVFTVELPIASSIV</sequence>
<gene>
    <name evidence="7" type="ORF">ACFFX0_16135</name>
</gene>
<dbReference type="GO" id="GO:0016301">
    <property type="term" value="F:kinase activity"/>
    <property type="evidence" value="ECO:0007669"/>
    <property type="project" value="UniProtKB-KW"/>
</dbReference>
<evidence type="ECO:0000256" key="4">
    <source>
        <dbReference type="ARBA" id="ARBA00022777"/>
    </source>
</evidence>
<evidence type="ECO:0000259" key="6">
    <source>
        <dbReference type="PROSITE" id="PS50109"/>
    </source>
</evidence>
<keyword evidence="4 7" id="KW-0418">Kinase</keyword>
<proteinExistence type="predicted"/>
<dbReference type="PRINTS" id="PR00344">
    <property type="entry name" value="BCTRLSENSOR"/>
</dbReference>
<keyword evidence="8" id="KW-1185">Reference proteome</keyword>
<evidence type="ECO:0000256" key="5">
    <source>
        <dbReference type="ARBA" id="ARBA00023012"/>
    </source>
</evidence>
<dbReference type="SUPFAM" id="SSF55874">
    <property type="entry name" value="ATPase domain of HSP90 chaperone/DNA topoisomerase II/histidine kinase"/>
    <property type="match status" value="1"/>
</dbReference>
<evidence type="ECO:0000256" key="3">
    <source>
        <dbReference type="ARBA" id="ARBA00022679"/>
    </source>
</evidence>
<dbReference type="EMBL" id="JBHMFI010000001">
    <property type="protein sequence ID" value="MFB9072643.1"/>
    <property type="molecule type" value="Genomic_DNA"/>
</dbReference>
<evidence type="ECO:0000313" key="8">
    <source>
        <dbReference type="Proteomes" id="UP001589575"/>
    </source>
</evidence>
<dbReference type="PROSITE" id="PS50109">
    <property type="entry name" value="HIS_KIN"/>
    <property type="match status" value="1"/>
</dbReference>
<protein>
    <recommendedName>
        <fullName evidence="2">histidine kinase</fullName>
        <ecNumber evidence="2">2.7.13.3</ecNumber>
    </recommendedName>
</protein>
<dbReference type="InterPro" id="IPR036890">
    <property type="entry name" value="HATPase_C_sf"/>
</dbReference>
<accession>A0ABV5G2E5</accession>
<name>A0ABV5G2E5_9MICC</name>
<dbReference type="InterPro" id="IPR003594">
    <property type="entry name" value="HATPase_dom"/>
</dbReference>
<dbReference type="SMART" id="SM00387">
    <property type="entry name" value="HATPase_c"/>
    <property type="match status" value="1"/>
</dbReference>
<dbReference type="InterPro" id="IPR004358">
    <property type="entry name" value="Sig_transdc_His_kin-like_C"/>
</dbReference>
<dbReference type="Gene3D" id="3.30.565.10">
    <property type="entry name" value="Histidine kinase-like ATPase, C-terminal domain"/>
    <property type="match status" value="1"/>
</dbReference>
<dbReference type="Pfam" id="PF02518">
    <property type="entry name" value="HATPase_c"/>
    <property type="match status" value="1"/>
</dbReference>
<keyword evidence="5" id="KW-0902">Two-component regulatory system</keyword>
<feature type="domain" description="Histidine kinase" evidence="6">
    <location>
        <begin position="1"/>
        <end position="169"/>
    </location>
</feature>
<dbReference type="PANTHER" id="PTHR43711">
    <property type="entry name" value="TWO-COMPONENT HISTIDINE KINASE"/>
    <property type="match status" value="1"/>
</dbReference>
<organism evidence="7 8">
    <name type="scientific">Citricoccus parietis</name>
    <dbReference type="NCBI Taxonomy" id="592307"/>
    <lineage>
        <taxon>Bacteria</taxon>
        <taxon>Bacillati</taxon>
        <taxon>Actinomycetota</taxon>
        <taxon>Actinomycetes</taxon>
        <taxon>Micrococcales</taxon>
        <taxon>Micrococcaceae</taxon>
        <taxon>Citricoccus</taxon>
    </lineage>
</organism>
<dbReference type="CDD" id="cd00075">
    <property type="entry name" value="HATPase"/>
    <property type="match status" value="1"/>
</dbReference>
<dbReference type="InterPro" id="IPR050736">
    <property type="entry name" value="Sensor_HK_Regulatory"/>
</dbReference>